<dbReference type="PRINTS" id="PR00837">
    <property type="entry name" value="V5TPXLIKE"/>
</dbReference>
<feature type="domain" description="SCP" evidence="4">
    <location>
        <begin position="59"/>
        <end position="209"/>
    </location>
</feature>
<feature type="chain" id="PRO_5041114687" description="SCP domain-containing protein" evidence="3">
    <location>
        <begin position="27"/>
        <end position="263"/>
    </location>
</feature>
<reference evidence="5" key="2">
    <citation type="journal article" date="2023" name="IMA Fungus">
        <title>Comparative genomic study of the Penicillium genus elucidates a diverse pangenome and 15 lateral gene transfer events.</title>
        <authorList>
            <person name="Petersen C."/>
            <person name="Sorensen T."/>
            <person name="Nielsen M.R."/>
            <person name="Sondergaard T.E."/>
            <person name="Sorensen J.L."/>
            <person name="Fitzpatrick D.A."/>
            <person name="Frisvad J.C."/>
            <person name="Nielsen K.L."/>
        </authorList>
    </citation>
    <scope>NUCLEOTIDE SEQUENCE</scope>
    <source>
        <strain evidence="5">IBT 21472</strain>
    </source>
</reference>
<feature type="transmembrane region" description="Helical" evidence="2">
    <location>
        <begin position="243"/>
        <end position="262"/>
    </location>
</feature>
<comment type="caution">
    <text evidence="5">The sequence shown here is derived from an EMBL/GenBank/DDBJ whole genome shotgun (WGS) entry which is preliminary data.</text>
</comment>
<gene>
    <name evidence="5" type="ORF">N7476_009155</name>
</gene>
<sequence>MSTKPYYTLLLWLLVAVIGLFARVKAEDIVYVTTTVDASTIVAASPTAPSPASYTSFDDFKKTVLQVSNDYRQSHDAKPLVWNEALTEYALNWAKACVWKHSHGPYGENLAYGYPNATAAIDAWGDEGKLYDFHKPTGFTEKTGHFTQLVWKSTAEVGCAAVNCGYTYDKARADNEDDPLLDARAEDSAPRAQGWYVVCEYTPAGNVVGEHDKYFRKNVVPKESSTSSTHPSGGSTMTSEKSFSLRLTLLALGTIAVGMSLYT</sequence>
<dbReference type="OrthoDB" id="337038at2759"/>
<dbReference type="InterPro" id="IPR014044">
    <property type="entry name" value="CAP_dom"/>
</dbReference>
<dbReference type="SUPFAM" id="SSF55797">
    <property type="entry name" value="PR-1-like"/>
    <property type="match status" value="1"/>
</dbReference>
<dbReference type="GO" id="GO:0005576">
    <property type="term" value="C:extracellular region"/>
    <property type="evidence" value="ECO:0007669"/>
    <property type="project" value="InterPro"/>
</dbReference>
<dbReference type="SMART" id="SM00198">
    <property type="entry name" value="SCP"/>
    <property type="match status" value="1"/>
</dbReference>
<dbReference type="InterPro" id="IPR001283">
    <property type="entry name" value="CRISP-related"/>
</dbReference>
<evidence type="ECO:0000313" key="5">
    <source>
        <dbReference type="EMBL" id="KAJ5308499.1"/>
    </source>
</evidence>
<keyword evidence="6" id="KW-1185">Reference proteome</keyword>
<keyword evidence="3" id="KW-0732">Signal</keyword>
<dbReference type="Gene3D" id="3.40.33.10">
    <property type="entry name" value="CAP"/>
    <property type="match status" value="1"/>
</dbReference>
<dbReference type="AlphaFoldDB" id="A0A9W9L3S3"/>
<dbReference type="InterPro" id="IPR018244">
    <property type="entry name" value="Allrgn_V5/Tpx1_CS"/>
</dbReference>
<accession>A0A9W9L3S3</accession>
<dbReference type="PROSITE" id="PS01009">
    <property type="entry name" value="CRISP_1"/>
    <property type="match status" value="1"/>
</dbReference>
<evidence type="ECO:0000256" key="3">
    <source>
        <dbReference type="SAM" id="SignalP"/>
    </source>
</evidence>
<dbReference type="PANTHER" id="PTHR10334">
    <property type="entry name" value="CYSTEINE-RICH SECRETORY PROTEIN-RELATED"/>
    <property type="match status" value="1"/>
</dbReference>
<protein>
    <recommendedName>
        <fullName evidence="4">SCP domain-containing protein</fullName>
    </recommendedName>
</protein>
<feature type="compositionally biased region" description="Low complexity" evidence="1">
    <location>
        <begin position="224"/>
        <end position="239"/>
    </location>
</feature>
<dbReference type="Proteomes" id="UP001147746">
    <property type="component" value="Unassembled WGS sequence"/>
</dbReference>
<keyword evidence="2" id="KW-0812">Transmembrane</keyword>
<evidence type="ECO:0000256" key="1">
    <source>
        <dbReference type="SAM" id="MobiDB-lite"/>
    </source>
</evidence>
<evidence type="ECO:0000313" key="6">
    <source>
        <dbReference type="Proteomes" id="UP001147746"/>
    </source>
</evidence>
<evidence type="ECO:0000259" key="4">
    <source>
        <dbReference type="SMART" id="SM00198"/>
    </source>
</evidence>
<dbReference type="Pfam" id="PF00188">
    <property type="entry name" value="CAP"/>
    <property type="match status" value="1"/>
</dbReference>
<keyword evidence="2" id="KW-0472">Membrane</keyword>
<dbReference type="FunFam" id="3.40.33.10:FF:000031">
    <property type="entry name" value="Extracellular SCP domain-containing protein Pry1"/>
    <property type="match status" value="1"/>
</dbReference>
<feature type="signal peptide" evidence="3">
    <location>
        <begin position="1"/>
        <end position="26"/>
    </location>
</feature>
<keyword evidence="2" id="KW-1133">Transmembrane helix</keyword>
<feature type="region of interest" description="Disordered" evidence="1">
    <location>
        <begin position="220"/>
        <end position="239"/>
    </location>
</feature>
<organism evidence="5 6">
    <name type="scientific">Penicillium atrosanguineum</name>
    <dbReference type="NCBI Taxonomy" id="1132637"/>
    <lineage>
        <taxon>Eukaryota</taxon>
        <taxon>Fungi</taxon>
        <taxon>Dikarya</taxon>
        <taxon>Ascomycota</taxon>
        <taxon>Pezizomycotina</taxon>
        <taxon>Eurotiomycetes</taxon>
        <taxon>Eurotiomycetidae</taxon>
        <taxon>Eurotiales</taxon>
        <taxon>Aspergillaceae</taxon>
        <taxon>Penicillium</taxon>
    </lineage>
</organism>
<name>A0A9W9L3S3_9EURO</name>
<dbReference type="InterPro" id="IPR035940">
    <property type="entry name" value="CAP_sf"/>
</dbReference>
<proteinExistence type="predicted"/>
<dbReference type="EMBL" id="JAPZBO010000008">
    <property type="protein sequence ID" value="KAJ5308499.1"/>
    <property type="molecule type" value="Genomic_DNA"/>
</dbReference>
<reference evidence="5" key="1">
    <citation type="submission" date="2022-12" db="EMBL/GenBank/DDBJ databases">
        <authorList>
            <person name="Petersen C."/>
        </authorList>
    </citation>
    <scope>NUCLEOTIDE SEQUENCE</scope>
    <source>
        <strain evidence="5">IBT 21472</strain>
    </source>
</reference>
<evidence type="ECO:0000256" key="2">
    <source>
        <dbReference type="SAM" id="Phobius"/>
    </source>
</evidence>